<evidence type="ECO:0000256" key="1">
    <source>
        <dbReference type="SAM" id="MobiDB-lite"/>
    </source>
</evidence>
<dbReference type="OrthoDB" id="2404451at2759"/>
<proteinExistence type="predicted"/>
<feature type="compositionally biased region" description="Acidic residues" evidence="1">
    <location>
        <begin position="41"/>
        <end position="58"/>
    </location>
</feature>
<dbReference type="OMA" id="INIMEHH"/>
<organism evidence="2 3">
    <name type="scientific">Pycnoporus cinnabarinus</name>
    <name type="common">Cinnabar-red polypore</name>
    <name type="synonym">Trametes cinnabarina</name>
    <dbReference type="NCBI Taxonomy" id="5643"/>
    <lineage>
        <taxon>Eukaryota</taxon>
        <taxon>Fungi</taxon>
        <taxon>Dikarya</taxon>
        <taxon>Basidiomycota</taxon>
        <taxon>Agaricomycotina</taxon>
        <taxon>Agaricomycetes</taxon>
        <taxon>Polyporales</taxon>
        <taxon>Polyporaceae</taxon>
        <taxon>Trametes</taxon>
    </lineage>
</organism>
<dbReference type="InterPro" id="IPR004242">
    <property type="entry name" value="Transposase_21"/>
</dbReference>
<dbReference type="STRING" id="5643.A0A060SI15"/>
<name>A0A060SI15_PYCCI</name>
<evidence type="ECO:0000313" key="2">
    <source>
        <dbReference type="EMBL" id="CDO71844.1"/>
    </source>
</evidence>
<dbReference type="Proteomes" id="UP000029665">
    <property type="component" value="Unassembled WGS sequence"/>
</dbReference>
<comment type="caution">
    <text evidence="2">The sequence shown here is derived from an EMBL/GenBank/DDBJ whole genome shotgun (WGS) entry which is preliminary data.</text>
</comment>
<accession>A0A060SI15</accession>
<protein>
    <recommendedName>
        <fullName evidence="4">Transposase family Tnp2 protein</fullName>
    </recommendedName>
</protein>
<dbReference type="HOGENOM" id="CLU_009141_0_0_1"/>
<dbReference type="EMBL" id="CCBP010000107">
    <property type="protein sequence ID" value="CDO71844.1"/>
    <property type="molecule type" value="Genomic_DNA"/>
</dbReference>
<evidence type="ECO:0008006" key="4">
    <source>
        <dbReference type="Google" id="ProtNLM"/>
    </source>
</evidence>
<feature type="region of interest" description="Disordered" evidence="1">
    <location>
        <begin position="29"/>
        <end position="58"/>
    </location>
</feature>
<sequence length="901" mass="102416">MDEDGAVHDSGRTGQAVIDELREELRLAHEQQSFKTTVEDVSSDEEESSFGEDGDDDMWDWDAAELEEVEYDEDEDVYSTDMGAWDRLHGRFMQEVAELENQLSDEDKAILRAFAFHVKNNLSEEAFAELPQVFPAAGLPSLHKIKARLTFLSGVNAQYYDCCINSCMAYTGPFADLNECAYCRTSRLDSYGKARRQFMYVPMESRLAALYLHRGTAEKMLYRADYLSDSTTTSDIFDGSHYKDLCSRFVTVEGRQLDHQFFADRRDIALGLSSDGFAPWRRRKKTAWPIILYNYNLPPEIRFHKNNIIPLCVVPGPKKPKDFDSFLWPAVEELLRLAVGVPAFDSTSLSPFSLHAYLVLVSGDMPAVSMIMQMKGHNGLFPCRMCTIRGLPIPDSRNHAHYVPLHRQRHPAVQENPGDFIAQYSGAALPLRTHEQYLTQAREVMRAPTNAEAERRAKACGIKGLPLLSHLPSLSFPHSFPFDFMHLIWENLVPNLVALWTGQFKGLGEGHGQYEFTKTVWDAIGEATARSGDTLPSIFGPRLGDISQDRSACTADAWSLWTLYIAPVLLRSRFLHARYYSHFVSLVELLNLCLQFEVSTNEIQAIRSGFIDWVQKYEKYYYQYSPDRMATCPVTIHALLHIADGIEVCGPVWTTWAFPMERFCGTLQPAIKSRRHPWSSINNRILALSRLNQVKLKYGLHEELSLRPPADENVRHGELHDADYPTCVLMPPHRRIDPDKGLLDKLVGCLVTRFDARPGEIRNMVCRDVDIWGKVRILPDGDTAHAAALAKLTQDRRDQTYVRVYVDKHTRRRKKAPEYELSTFYGRLEHIISLRFESAEALRILGVDKHTTVFLAAIKSCAITSSHPRLDIHYYSQYGPLSLVDITCSIAAVLSLELSLC</sequence>
<dbReference type="Pfam" id="PF02992">
    <property type="entry name" value="Transposase_21"/>
    <property type="match status" value="1"/>
</dbReference>
<dbReference type="PANTHER" id="PTHR46579:SF1">
    <property type="entry name" value="F5_8 TYPE C DOMAIN-CONTAINING PROTEIN"/>
    <property type="match status" value="1"/>
</dbReference>
<reference evidence="2" key="1">
    <citation type="submission" date="2014-01" db="EMBL/GenBank/DDBJ databases">
        <title>The genome of the white-rot fungus Pycnoporus cinnabarinus: a basidiomycete model with a versatile arsenal for lignocellulosic biomass breakdown.</title>
        <authorList>
            <person name="Levasseur A."/>
            <person name="Lomascolo A."/>
            <person name="Ruiz-Duenas F.J."/>
            <person name="Uzan E."/>
            <person name="Piumi F."/>
            <person name="Kues U."/>
            <person name="Ram A.F.J."/>
            <person name="Murat C."/>
            <person name="Haon M."/>
            <person name="Benoit I."/>
            <person name="Arfi Y."/>
            <person name="Chevret D."/>
            <person name="Drula E."/>
            <person name="Kwon M.J."/>
            <person name="Gouret P."/>
            <person name="Lesage-Meessen L."/>
            <person name="Lombard V."/>
            <person name="Mariette J."/>
            <person name="Noirot C."/>
            <person name="Park J."/>
            <person name="Patyshakuliyeva A."/>
            <person name="Wieneger R.A.B."/>
            <person name="Wosten H.A.B."/>
            <person name="Martin F."/>
            <person name="Coutinho P.M."/>
            <person name="de Vries R."/>
            <person name="Martinez A.T."/>
            <person name="Klopp C."/>
            <person name="Pontarotti P."/>
            <person name="Henrissat B."/>
            <person name="Record E."/>
        </authorList>
    </citation>
    <scope>NUCLEOTIDE SEQUENCE [LARGE SCALE GENOMIC DNA]</scope>
    <source>
        <strain evidence="2">BRFM137</strain>
    </source>
</reference>
<dbReference type="PANTHER" id="PTHR46579">
    <property type="entry name" value="F5/8 TYPE C DOMAIN-CONTAINING PROTEIN-RELATED"/>
    <property type="match status" value="1"/>
</dbReference>
<dbReference type="AlphaFoldDB" id="A0A060SI15"/>
<keyword evidence="3" id="KW-1185">Reference proteome</keyword>
<gene>
    <name evidence="2" type="ORF">BN946_scf184939.g68</name>
</gene>
<evidence type="ECO:0000313" key="3">
    <source>
        <dbReference type="Proteomes" id="UP000029665"/>
    </source>
</evidence>